<dbReference type="Gene3D" id="3.40.50.1110">
    <property type="entry name" value="SGNH hydrolase"/>
    <property type="match status" value="1"/>
</dbReference>
<dbReference type="PANTHER" id="PTHR22901:SF0">
    <property type="entry name" value="SIALATE O-ACETYLESTERASE"/>
    <property type="match status" value="1"/>
</dbReference>
<dbReference type="EMBL" id="CP019323">
    <property type="protein sequence ID" value="APX71303.1"/>
    <property type="molecule type" value="Genomic_DNA"/>
</dbReference>
<dbReference type="InterPro" id="IPR039329">
    <property type="entry name" value="SIAE"/>
</dbReference>
<dbReference type="GO" id="GO:0005975">
    <property type="term" value="P:carbohydrate metabolic process"/>
    <property type="evidence" value="ECO:0007669"/>
    <property type="project" value="TreeGrafter"/>
</dbReference>
<dbReference type="GO" id="GO:0001681">
    <property type="term" value="F:sialate O-acetylesterase activity"/>
    <property type="evidence" value="ECO:0007669"/>
    <property type="project" value="InterPro"/>
</dbReference>
<organism evidence="3 4">
    <name type="scientific">Companilactobacillus allii</name>
    <dbReference type="NCBI Taxonomy" id="1847728"/>
    <lineage>
        <taxon>Bacteria</taxon>
        <taxon>Bacillati</taxon>
        <taxon>Bacillota</taxon>
        <taxon>Bacilli</taxon>
        <taxon>Lactobacillales</taxon>
        <taxon>Lactobacillaceae</taxon>
        <taxon>Companilactobacillus</taxon>
    </lineage>
</organism>
<dbReference type="OrthoDB" id="9795554at2"/>
<evidence type="ECO:0000313" key="4">
    <source>
        <dbReference type="Proteomes" id="UP000187499"/>
    </source>
</evidence>
<keyword evidence="1" id="KW-0378">Hydrolase</keyword>
<keyword evidence="4" id="KW-1185">Reference proteome</keyword>
<dbReference type="Pfam" id="PF03629">
    <property type="entry name" value="SASA"/>
    <property type="match status" value="1"/>
</dbReference>
<proteinExistence type="predicted"/>
<dbReference type="InterPro" id="IPR005181">
    <property type="entry name" value="SASA"/>
</dbReference>
<dbReference type="AlphaFoldDB" id="A0A1P8Q0A6"/>
<gene>
    <name evidence="3" type="ORF">BTM29_01485</name>
</gene>
<evidence type="ECO:0000256" key="1">
    <source>
        <dbReference type="ARBA" id="ARBA00022801"/>
    </source>
</evidence>
<dbReference type="PANTHER" id="PTHR22901">
    <property type="entry name" value="SIALATE O-ACETYLESTERASE"/>
    <property type="match status" value="1"/>
</dbReference>
<dbReference type="KEGG" id="lalw:BTM29_01485"/>
<dbReference type="SUPFAM" id="SSF52266">
    <property type="entry name" value="SGNH hydrolase"/>
    <property type="match status" value="1"/>
</dbReference>
<evidence type="ECO:0000313" key="3">
    <source>
        <dbReference type="EMBL" id="APX71303.1"/>
    </source>
</evidence>
<dbReference type="STRING" id="1847728.BTM29_01485"/>
<accession>A0A1P8Q0A6</accession>
<dbReference type="Proteomes" id="UP000187499">
    <property type="component" value="Chromosome"/>
</dbReference>
<feature type="domain" description="Sialate O-acetylesterase" evidence="2">
    <location>
        <begin position="275"/>
        <end position="393"/>
    </location>
</feature>
<sequence>MASDELRLDPIYSENMIIPANKPFKISGLAVSNTDVYIEIDDQVLRTTSDDSGNWVVSVAPIDTNVKTTLKVKSLDDQLTVKNVQTGQVILLTGQSNIEYEFKNDCEYQEQVNDIDFKDSYYINIPKLEYQDEKQTLPDDLLTPSWKMVKDTTVGSLSAVGYWMLKRIKQIHPNQVVGIIDCYKGGTSASSWVPEEVLQNDALLVSTFIEPFHKAVDKKTEDDFKEELSAYYAKVDDHNTKLDAFTKKYPEVSLSDAKDKVGHTPWPPPMTNTSFLRPNGLYHTMIEKIKNYSFNKVVWYQGENDAPNPEVYEKLLYGLIISWRKLFKDNSLPFYVVQLPGYFDEPKDSWAKIRQSQLSVVQRIGDVHLVSIADTGDKHNIHPESKRVAGTRLGDIISGIQYSDTPTIYKQEVVSEGLLLFAKNAVTLSIKGNAYMLIRNNQQWIKQEVYVLGDTIMIPNAKQAIEIRYEYKNHPQCTIFNEYGAPLAPFEMKVGRN</sequence>
<evidence type="ECO:0000259" key="2">
    <source>
        <dbReference type="Pfam" id="PF03629"/>
    </source>
</evidence>
<dbReference type="RefSeq" id="WP_076613807.1">
    <property type="nucleotide sequence ID" value="NZ_CP019323.1"/>
</dbReference>
<dbReference type="InterPro" id="IPR036514">
    <property type="entry name" value="SGNH_hydro_sf"/>
</dbReference>
<reference evidence="4" key="1">
    <citation type="submission" date="2016-12" db="EMBL/GenBank/DDBJ databases">
        <authorList>
            <person name="Jung M.Y."/>
            <person name="Lee S.H."/>
        </authorList>
    </citation>
    <scope>NUCLEOTIDE SEQUENCE [LARGE SCALE GENOMIC DNA]</scope>
    <source>
        <strain evidence="4">WiKim39</strain>
    </source>
</reference>
<protein>
    <recommendedName>
        <fullName evidence="2">Sialate O-acetylesterase domain-containing protein</fullName>
    </recommendedName>
</protein>
<name>A0A1P8Q0A6_9LACO</name>